<dbReference type="AlphaFoldDB" id="A0A934U596"/>
<evidence type="ECO:0000259" key="2">
    <source>
        <dbReference type="Pfam" id="PF12770"/>
    </source>
</evidence>
<dbReference type="InterPro" id="IPR024983">
    <property type="entry name" value="CHAT_dom"/>
</dbReference>
<name>A0A934U596_9NOCA</name>
<organism evidence="3 4">
    <name type="scientific">Antrihabitans stalagmiti</name>
    <dbReference type="NCBI Taxonomy" id="2799499"/>
    <lineage>
        <taxon>Bacteria</taxon>
        <taxon>Bacillati</taxon>
        <taxon>Actinomycetota</taxon>
        <taxon>Actinomycetes</taxon>
        <taxon>Mycobacteriales</taxon>
        <taxon>Nocardiaceae</taxon>
        <taxon>Antrihabitans</taxon>
    </lineage>
</organism>
<gene>
    <name evidence="3" type="ORF">JGU71_20250</name>
</gene>
<dbReference type="PANTHER" id="PTHR10098">
    <property type="entry name" value="RAPSYN-RELATED"/>
    <property type="match status" value="1"/>
</dbReference>
<keyword evidence="4" id="KW-1185">Reference proteome</keyword>
<dbReference type="Pfam" id="PF12770">
    <property type="entry name" value="CHAT"/>
    <property type="match status" value="1"/>
</dbReference>
<dbReference type="PANTHER" id="PTHR10098:SF108">
    <property type="entry name" value="TETRATRICOPEPTIDE REPEAT PROTEIN 28"/>
    <property type="match status" value="1"/>
</dbReference>
<proteinExistence type="predicted"/>
<protein>
    <submittedName>
        <fullName evidence="3">CHAT domain-containing protein</fullName>
    </submittedName>
</protein>
<sequence>MYLNSAREMVVMIDVIAQIARGEHAQRTGRADEARAWFARAIDASLRPGAVPHLLPLALVSAQRLDEAREALDAAHDSGKISDQAAATLYVRAKAFERAHAALDRATAWTEWRDPLMRAGIDLERGNVNDAKAAVSAAIAMFEAEARLLLRDPDRLDACDQPDVAKLYATLAMVQLAKGDVDGSFNSAERARSFSFDTLIQVNPVISQWWQRAAAQYSAISNTIVDQLPTAAPDRTAGLFAKLDAADADLAAAERAVDAASPGLLLRRSAPGHLRGAADIQDMLAEGTLLLEYLAVGDDLLMWAVTRDVLRPIVRELRSNELAVLVRDFQITCTAGRASNTALSLLLVNPVEDLLRTHNRLVIVPFGALTAVPFHALRLDGLPLMLTHVVSYLPRAEAYRPDVGVSTARPLIVGDPEFDATLRPDLNRLPGAQVEAAAIGALLEASDILLGAEATKAAVTARLEACNILHLSTHGHLDELSPFASSLVLAGQGDLSVADIAGLRFGTDLAVLSGCDTGRGEATLGGDVIGLTRSLLRSGVSQAVVSLWPVDDEVAPIVMYRFYQELAVGTPPASALATAQRAIFTLTPDDMHVAYHKLGGTPASEGTKRRRGLNLPPELRDDEVIPQPLSGDAERYWAPFMVVG</sequence>
<dbReference type="Gene3D" id="1.25.40.10">
    <property type="entry name" value="Tetratricopeptide repeat domain"/>
    <property type="match status" value="1"/>
</dbReference>
<dbReference type="Proteomes" id="UP000655868">
    <property type="component" value="Unassembled WGS sequence"/>
</dbReference>
<feature type="domain" description="CHAT" evidence="2">
    <location>
        <begin position="341"/>
        <end position="644"/>
    </location>
</feature>
<evidence type="ECO:0000313" key="4">
    <source>
        <dbReference type="Proteomes" id="UP000655868"/>
    </source>
</evidence>
<reference evidence="3" key="1">
    <citation type="submission" date="2020-12" db="EMBL/GenBank/DDBJ databases">
        <title>Antrihabitans popcorni sp. nov. and Antrihabitans auranticaus sp. nov., isolated from a larva cave.</title>
        <authorList>
            <person name="Lee S.D."/>
            <person name="Kim I.S."/>
        </authorList>
    </citation>
    <scope>NUCLEOTIDE SEQUENCE</scope>
    <source>
        <strain evidence="3">YC3-6</strain>
    </source>
</reference>
<dbReference type="RefSeq" id="WP_199706114.1">
    <property type="nucleotide sequence ID" value="NZ_JAEMNV010000007.1"/>
</dbReference>
<dbReference type="EMBL" id="JAEMNV010000007">
    <property type="protein sequence ID" value="MBJ8341221.1"/>
    <property type="molecule type" value="Genomic_DNA"/>
</dbReference>
<dbReference type="InterPro" id="IPR011990">
    <property type="entry name" value="TPR-like_helical_dom_sf"/>
</dbReference>
<evidence type="ECO:0000313" key="3">
    <source>
        <dbReference type="EMBL" id="MBJ8341221.1"/>
    </source>
</evidence>
<evidence type="ECO:0000256" key="1">
    <source>
        <dbReference type="SAM" id="MobiDB-lite"/>
    </source>
</evidence>
<dbReference type="SUPFAM" id="SSF48452">
    <property type="entry name" value="TPR-like"/>
    <property type="match status" value="1"/>
</dbReference>
<comment type="caution">
    <text evidence="3">The sequence shown here is derived from an EMBL/GenBank/DDBJ whole genome shotgun (WGS) entry which is preliminary data.</text>
</comment>
<feature type="region of interest" description="Disordered" evidence="1">
    <location>
        <begin position="598"/>
        <end position="619"/>
    </location>
</feature>
<accession>A0A934U596</accession>